<evidence type="ECO:0000313" key="1">
    <source>
        <dbReference type="EMBL" id="GCD95830.1"/>
    </source>
</evidence>
<proteinExistence type="predicted"/>
<name>A0A401YMI7_9ACTN</name>
<dbReference type="EMBL" id="BIFH01000019">
    <property type="protein sequence ID" value="GCD95830.1"/>
    <property type="molecule type" value="Genomic_DNA"/>
</dbReference>
<comment type="caution">
    <text evidence="1">The sequence shown here is derived from an EMBL/GenBank/DDBJ whole genome shotgun (WGS) entry which is preliminary data.</text>
</comment>
<protein>
    <recommendedName>
        <fullName evidence="3">Flavodoxin</fullName>
    </recommendedName>
</protein>
<dbReference type="RefSeq" id="WP_126637942.1">
    <property type="nucleotide sequence ID" value="NZ_BIFH01000019.1"/>
</dbReference>
<dbReference type="Gene3D" id="3.40.50.360">
    <property type="match status" value="1"/>
</dbReference>
<dbReference type="Proteomes" id="UP000286931">
    <property type="component" value="Unassembled WGS sequence"/>
</dbReference>
<gene>
    <name evidence="1" type="ORF">EHYA_03513</name>
</gene>
<keyword evidence="2" id="KW-1185">Reference proteome</keyword>
<dbReference type="AlphaFoldDB" id="A0A401YMI7"/>
<dbReference type="InterPro" id="IPR029039">
    <property type="entry name" value="Flavoprotein-like_sf"/>
</dbReference>
<reference evidence="1 2" key="1">
    <citation type="submission" date="2018-12" db="EMBL/GenBank/DDBJ databases">
        <title>Draft genome sequence of Embleya hyalina NBRC 13850T.</title>
        <authorList>
            <person name="Komaki H."/>
            <person name="Hosoyama A."/>
            <person name="Kimura A."/>
            <person name="Ichikawa N."/>
            <person name="Tamura T."/>
        </authorList>
    </citation>
    <scope>NUCLEOTIDE SEQUENCE [LARGE SCALE GENOMIC DNA]</scope>
    <source>
        <strain evidence="1 2">NBRC 13850</strain>
    </source>
</reference>
<evidence type="ECO:0000313" key="2">
    <source>
        <dbReference type="Proteomes" id="UP000286931"/>
    </source>
</evidence>
<dbReference type="SUPFAM" id="SSF52218">
    <property type="entry name" value="Flavoproteins"/>
    <property type="match status" value="1"/>
</dbReference>
<evidence type="ECO:0008006" key="3">
    <source>
        <dbReference type="Google" id="ProtNLM"/>
    </source>
</evidence>
<dbReference type="OrthoDB" id="129384at2"/>
<sequence>MNVLIAYASAHGGTRAIAHRIAERLRGRGLHARVGPRAFRGRLFLRPVGGRYGDFRNRTEIEAWADGIAAELVPRTPTTGGTT</sequence>
<accession>A0A401YMI7</accession>
<organism evidence="1 2">
    <name type="scientific">Embleya hyalina</name>
    <dbReference type="NCBI Taxonomy" id="516124"/>
    <lineage>
        <taxon>Bacteria</taxon>
        <taxon>Bacillati</taxon>
        <taxon>Actinomycetota</taxon>
        <taxon>Actinomycetes</taxon>
        <taxon>Kitasatosporales</taxon>
        <taxon>Streptomycetaceae</taxon>
        <taxon>Embleya</taxon>
    </lineage>
</organism>